<sequence length="95" mass="11000">MSHTMTLELPDEVYRVIQRTATMLDKTMEELVTEWLARYAPRPRPQLTAEERQAARERFEQLIGAWDSGDSNSADNERIDADLAREYGEDREGKA</sequence>
<feature type="compositionally biased region" description="Basic and acidic residues" evidence="1">
    <location>
        <begin position="75"/>
        <end position="95"/>
    </location>
</feature>
<dbReference type="EMBL" id="MFKF01000329">
    <property type="protein sequence ID" value="OGG46246.1"/>
    <property type="molecule type" value="Genomic_DNA"/>
</dbReference>
<reference evidence="2 3" key="1">
    <citation type="journal article" date="2016" name="Nat. Commun.">
        <title>Thousands of microbial genomes shed light on interconnected biogeochemical processes in an aquifer system.</title>
        <authorList>
            <person name="Anantharaman K."/>
            <person name="Brown C.T."/>
            <person name="Hug L.A."/>
            <person name="Sharon I."/>
            <person name="Castelle C.J."/>
            <person name="Probst A.J."/>
            <person name="Thomas B.C."/>
            <person name="Singh A."/>
            <person name="Wilkins M.J."/>
            <person name="Karaoz U."/>
            <person name="Brodie E.L."/>
            <person name="Williams K.H."/>
            <person name="Hubbard S.S."/>
            <person name="Banfield J.F."/>
        </authorList>
    </citation>
    <scope>NUCLEOTIDE SEQUENCE [LARGE SCALE GENOMIC DNA]</scope>
    <source>
        <strain evidence="3">RIFCSPLOWO2_12_FULL_64_10</strain>
    </source>
</reference>
<feature type="region of interest" description="Disordered" evidence="1">
    <location>
        <begin position="63"/>
        <end position="95"/>
    </location>
</feature>
<organism evidence="2 3">
    <name type="scientific">Handelsmanbacteria sp. (strain RIFCSPLOWO2_12_FULL_64_10)</name>
    <dbReference type="NCBI Taxonomy" id="1817868"/>
    <lineage>
        <taxon>Bacteria</taxon>
        <taxon>Candidatus Handelsmaniibacteriota</taxon>
    </lineage>
</organism>
<accession>A0A1F6CAN6</accession>
<evidence type="ECO:0008006" key="4">
    <source>
        <dbReference type="Google" id="ProtNLM"/>
    </source>
</evidence>
<evidence type="ECO:0000256" key="1">
    <source>
        <dbReference type="SAM" id="MobiDB-lite"/>
    </source>
</evidence>
<dbReference type="AlphaFoldDB" id="A0A1F6CAN6"/>
<comment type="caution">
    <text evidence="2">The sequence shown here is derived from an EMBL/GenBank/DDBJ whole genome shotgun (WGS) entry which is preliminary data.</text>
</comment>
<protein>
    <recommendedName>
        <fullName evidence="4">CopG family transcriptional regulator</fullName>
    </recommendedName>
</protein>
<gene>
    <name evidence="2" type="ORF">A3F84_23750</name>
</gene>
<proteinExistence type="predicted"/>
<evidence type="ECO:0000313" key="3">
    <source>
        <dbReference type="Proteomes" id="UP000178606"/>
    </source>
</evidence>
<dbReference type="Proteomes" id="UP000178606">
    <property type="component" value="Unassembled WGS sequence"/>
</dbReference>
<evidence type="ECO:0000313" key="2">
    <source>
        <dbReference type="EMBL" id="OGG46246.1"/>
    </source>
</evidence>
<name>A0A1F6CAN6_HANXR</name>